<dbReference type="InterPro" id="IPR000313">
    <property type="entry name" value="PWWP_dom"/>
</dbReference>
<keyword evidence="8 10" id="KW-0103">Bromodomain</keyword>
<evidence type="ECO:0000259" key="15">
    <source>
        <dbReference type="PROSITE" id="PS50812"/>
    </source>
</evidence>
<dbReference type="Pfam" id="PF13831">
    <property type="entry name" value="PHD_2"/>
    <property type="match status" value="1"/>
</dbReference>
<evidence type="ECO:0000256" key="8">
    <source>
        <dbReference type="ARBA" id="ARBA00023117"/>
    </source>
</evidence>
<dbReference type="SUPFAM" id="SSF57903">
    <property type="entry name" value="FYVE/PHD zinc finger"/>
    <property type="match status" value="1"/>
</dbReference>
<dbReference type="PROSITE" id="PS00633">
    <property type="entry name" value="BROMODOMAIN_1"/>
    <property type="match status" value="1"/>
</dbReference>
<evidence type="ECO:0000313" key="17">
    <source>
        <dbReference type="EMBL" id="KAJ1983118.1"/>
    </source>
</evidence>
<dbReference type="SMART" id="SM00249">
    <property type="entry name" value="PHD"/>
    <property type="match status" value="2"/>
</dbReference>
<dbReference type="Pfam" id="PF00855">
    <property type="entry name" value="PWWP"/>
    <property type="match status" value="1"/>
</dbReference>
<gene>
    <name evidence="17" type="ORF">H4R34_001467</name>
</gene>
<dbReference type="GO" id="GO:0008270">
    <property type="term" value="F:zinc ion binding"/>
    <property type="evidence" value="ECO:0007669"/>
    <property type="project" value="UniProtKB-KW"/>
</dbReference>
<comment type="subcellular location">
    <subcellularLocation>
        <location evidence="1">Nucleus</location>
    </subcellularLocation>
</comment>
<keyword evidence="9" id="KW-0539">Nucleus</keyword>
<keyword evidence="4" id="KW-0677">Repeat</keyword>
<keyword evidence="6" id="KW-0862">Zinc</keyword>
<dbReference type="SMART" id="SM00297">
    <property type="entry name" value="BROMO"/>
    <property type="match status" value="1"/>
</dbReference>
<dbReference type="InterPro" id="IPR018359">
    <property type="entry name" value="Bromodomain_CS"/>
</dbReference>
<evidence type="ECO:0000313" key="18">
    <source>
        <dbReference type="Proteomes" id="UP001151582"/>
    </source>
</evidence>
<dbReference type="FunFam" id="3.30.40.10:FF:000007">
    <property type="entry name" value="Bromodomain containing 1, isoform CRA_b"/>
    <property type="match status" value="1"/>
</dbReference>
<dbReference type="PROSITE" id="PS50812">
    <property type="entry name" value="PWWP"/>
    <property type="match status" value="1"/>
</dbReference>
<feature type="domain" description="PHD-type" evidence="16">
    <location>
        <begin position="349"/>
        <end position="463"/>
    </location>
</feature>
<evidence type="ECO:0000259" key="14">
    <source>
        <dbReference type="PROSITE" id="PS50016"/>
    </source>
</evidence>
<feature type="region of interest" description="Disordered" evidence="12">
    <location>
        <begin position="1"/>
        <end position="39"/>
    </location>
</feature>
<dbReference type="Proteomes" id="UP001151582">
    <property type="component" value="Unassembled WGS sequence"/>
</dbReference>
<dbReference type="FunFam" id="3.30.40.10:FF:000008">
    <property type="entry name" value="Bromodomain containing 1, isoform CRA_a"/>
    <property type="match status" value="1"/>
</dbReference>
<dbReference type="PROSITE" id="PS51805">
    <property type="entry name" value="EPHD"/>
    <property type="match status" value="1"/>
</dbReference>
<dbReference type="InterPro" id="IPR019787">
    <property type="entry name" value="Znf_PHD-finger"/>
</dbReference>
<protein>
    <recommendedName>
        <fullName evidence="19">Peregrin</fullName>
    </recommendedName>
</protein>
<dbReference type="Gene3D" id="1.20.920.10">
    <property type="entry name" value="Bromodomain-like"/>
    <property type="match status" value="1"/>
</dbReference>
<dbReference type="GO" id="GO:0005634">
    <property type="term" value="C:nucleus"/>
    <property type="evidence" value="ECO:0007669"/>
    <property type="project" value="UniProtKB-SubCell"/>
</dbReference>
<evidence type="ECO:0000259" key="13">
    <source>
        <dbReference type="PROSITE" id="PS50014"/>
    </source>
</evidence>
<feature type="compositionally biased region" description="Polar residues" evidence="12">
    <location>
        <begin position="860"/>
        <end position="870"/>
    </location>
</feature>
<dbReference type="GO" id="GO:0006357">
    <property type="term" value="P:regulation of transcription by RNA polymerase II"/>
    <property type="evidence" value="ECO:0007669"/>
    <property type="project" value="TreeGrafter"/>
</dbReference>
<proteinExistence type="predicted"/>
<dbReference type="PROSITE" id="PS50016">
    <property type="entry name" value="ZF_PHD_2"/>
    <property type="match status" value="1"/>
</dbReference>
<dbReference type="SUPFAM" id="SSF63748">
    <property type="entry name" value="Tudor/PWWP/MBT"/>
    <property type="match status" value="1"/>
</dbReference>
<dbReference type="Gene3D" id="2.30.30.140">
    <property type="match status" value="1"/>
</dbReference>
<dbReference type="OrthoDB" id="20839at2759"/>
<dbReference type="InterPro" id="IPR019542">
    <property type="entry name" value="Enhancer_polycomb-like_N"/>
</dbReference>
<dbReference type="InterPro" id="IPR001965">
    <property type="entry name" value="Znf_PHD"/>
</dbReference>
<keyword evidence="3" id="KW-0479">Metal-binding</keyword>
<evidence type="ECO:0000256" key="4">
    <source>
        <dbReference type="ARBA" id="ARBA00022737"/>
    </source>
</evidence>
<dbReference type="CDD" id="cd15492">
    <property type="entry name" value="PHD_BRPF_JADE_like"/>
    <property type="match status" value="1"/>
</dbReference>
<keyword evidence="7" id="KW-0007">Acetylation</keyword>
<name>A0A9W8EAW8_9FUNG</name>
<dbReference type="InterPro" id="IPR034732">
    <property type="entry name" value="EPHD"/>
</dbReference>
<reference evidence="17" key="1">
    <citation type="submission" date="2022-07" db="EMBL/GenBank/DDBJ databases">
        <title>Phylogenomic reconstructions and comparative analyses of Kickxellomycotina fungi.</title>
        <authorList>
            <person name="Reynolds N.K."/>
            <person name="Stajich J.E."/>
            <person name="Barry K."/>
            <person name="Grigoriev I.V."/>
            <person name="Crous P."/>
            <person name="Smith M.E."/>
        </authorList>
    </citation>
    <scope>NUCLEOTIDE SEQUENCE</scope>
    <source>
        <strain evidence="17">RSA 567</strain>
    </source>
</reference>
<evidence type="ECO:0000256" key="9">
    <source>
        <dbReference type="ARBA" id="ARBA00023242"/>
    </source>
</evidence>
<feature type="domain" description="Bromo" evidence="13">
    <location>
        <begin position="664"/>
        <end position="734"/>
    </location>
</feature>
<feature type="domain" description="PHD-type" evidence="14">
    <location>
        <begin position="295"/>
        <end position="345"/>
    </location>
</feature>
<dbReference type="Pfam" id="PF00439">
    <property type="entry name" value="Bromodomain"/>
    <property type="match status" value="1"/>
</dbReference>
<feature type="region of interest" description="Disordered" evidence="12">
    <location>
        <begin position="785"/>
        <end position="947"/>
    </location>
</feature>
<dbReference type="SUPFAM" id="SSF47370">
    <property type="entry name" value="Bromodomain"/>
    <property type="match status" value="1"/>
</dbReference>
<feature type="region of interest" description="Disordered" evidence="12">
    <location>
        <begin position="58"/>
        <end position="88"/>
    </location>
</feature>
<evidence type="ECO:0000256" key="7">
    <source>
        <dbReference type="ARBA" id="ARBA00022990"/>
    </source>
</evidence>
<organism evidence="17 18">
    <name type="scientific">Dimargaris verticillata</name>
    <dbReference type="NCBI Taxonomy" id="2761393"/>
    <lineage>
        <taxon>Eukaryota</taxon>
        <taxon>Fungi</taxon>
        <taxon>Fungi incertae sedis</taxon>
        <taxon>Zoopagomycota</taxon>
        <taxon>Kickxellomycotina</taxon>
        <taxon>Dimargaritomycetes</taxon>
        <taxon>Dimargaritales</taxon>
        <taxon>Dimargaritaceae</taxon>
        <taxon>Dimargaris</taxon>
    </lineage>
</organism>
<feature type="compositionally biased region" description="Low complexity" evidence="12">
    <location>
        <begin position="882"/>
        <end position="894"/>
    </location>
</feature>
<dbReference type="EMBL" id="JANBQB010000069">
    <property type="protein sequence ID" value="KAJ1983118.1"/>
    <property type="molecule type" value="Genomic_DNA"/>
</dbReference>
<evidence type="ECO:0000259" key="16">
    <source>
        <dbReference type="PROSITE" id="PS51805"/>
    </source>
</evidence>
<evidence type="ECO:0000256" key="12">
    <source>
        <dbReference type="SAM" id="MobiDB-lite"/>
    </source>
</evidence>
<evidence type="ECO:0000256" key="1">
    <source>
        <dbReference type="ARBA" id="ARBA00004123"/>
    </source>
</evidence>
<dbReference type="Pfam" id="PF10513">
    <property type="entry name" value="EPL1"/>
    <property type="match status" value="1"/>
</dbReference>
<dbReference type="PROSITE" id="PS50014">
    <property type="entry name" value="BROMODOMAIN_2"/>
    <property type="match status" value="1"/>
</dbReference>
<dbReference type="AlphaFoldDB" id="A0A9W8EAW8"/>
<keyword evidence="2" id="KW-0597">Phosphoprotein</keyword>
<evidence type="ECO:0000256" key="2">
    <source>
        <dbReference type="ARBA" id="ARBA00022553"/>
    </source>
</evidence>
<keyword evidence="18" id="KW-1185">Reference proteome</keyword>
<dbReference type="InterPro" id="IPR050701">
    <property type="entry name" value="Histone_Mod_Regulator"/>
</dbReference>
<evidence type="ECO:0008006" key="19">
    <source>
        <dbReference type="Google" id="ProtNLM"/>
    </source>
</evidence>
<evidence type="ECO:0000256" key="11">
    <source>
        <dbReference type="PROSITE-ProRule" id="PRU00146"/>
    </source>
</evidence>
<dbReference type="SMART" id="SM00293">
    <property type="entry name" value="PWWP"/>
    <property type="match status" value="1"/>
</dbReference>
<dbReference type="InterPro" id="IPR011011">
    <property type="entry name" value="Znf_FYVE_PHD"/>
</dbReference>
<evidence type="ECO:0000256" key="6">
    <source>
        <dbReference type="ARBA" id="ARBA00022833"/>
    </source>
</evidence>
<feature type="compositionally biased region" description="Polar residues" evidence="12">
    <location>
        <begin position="830"/>
        <end position="845"/>
    </location>
</feature>
<dbReference type="Gene3D" id="3.30.40.10">
    <property type="entry name" value="Zinc/RING finger domain, C3HC4 (zinc finger)"/>
    <property type="match status" value="2"/>
</dbReference>
<evidence type="ECO:0000256" key="5">
    <source>
        <dbReference type="ARBA" id="ARBA00022771"/>
    </source>
</evidence>
<evidence type="ECO:0000256" key="3">
    <source>
        <dbReference type="ARBA" id="ARBA00022723"/>
    </source>
</evidence>
<dbReference type="GO" id="GO:0006325">
    <property type="term" value="P:chromatin organization"/>
    <property type="evidence" value="ECO:0007669"/>
    <property type="project" value="UniProtKB-ARBA"/>
</dbReference>
<comment type="caution">
    <text evidence="17">The sequence shown here is derived from an EMBL/GenBank/DDBJ whole genome shotgun (WGS) entry which is preliminary data.</text>
</comment>
<dbReference type="InterPro" id="IPR001487">
    <property type="entry name" value="Bromodomain"/>
</dbReference>
<dbReference type="InterPro" id="IPR013083">
    <property type="entry name" value="Znf_RING/FYVE/PHD"/>
</dbReference>
<dbReference type="PANTHER" id="PTHR13793">
    <property type="entry name" value="PHD FINGER PROTEINS"/>
    <property type="match status" value="1"/>
</dbReference>
<sequence length="1056" mass="119322">MGDPGTAHRKRMAVTSTTSPSQSNNKPREERPFTDFFPDLEPDQALAVCPVTRPLLTHPDPDRALTPALTDTVPPSVPASRPATRSDTACQTVPDILCQPQFETSTGYSTPNVPDERQPDVKPLASQTATTMADSTVVVSPQTLTLLLQTSAPTMSKVPVPTRYLVPKKPAVALPQARYHTVDMQQWQKKATDAMDQSLFGAETAVFKRPEGHYIRNVELSEAELADKIEYDMDEEDQSWLDLVNRRRLQQGLNAAPRYLFEKTMDRLEKEWFDLTKQIQRSLAERQHEQLPPEESACNICGEEECENSNAIVFCDGCNLAVHQDCYGVPYIPEGQWLCRRCMISPETRLPCLFCPYADGAFKKTTTNKWAHLLCALWIPEVTVANTVYMEPIDNIDHIPKSRWRLVCSICRRRKGACIQCTNKSCYTAYHVTCARKAKLYLKMKTHKYTGEPIFRSFCDRHLPPDHDEKPDFTAAVEALAKSDAELDRQNELYQSLDPLLSPAPTGAPMRPVSVPDASDWHRLPAYQHYHTMSPVIPQYVFQRVLHQVAKPAIRLKANFVQEVARYWSLKRQSRRGAPLIKRLHLEPWTASASQQKAAEMESDRQYAVLRLVRKDLERIRMLVELVRKRERQKLKRVRLQHEYLEGFLYPLSRVLTPVLDALQAADPHDFFAQPVSTVHVPDYLDVVQNPMDFGTMRQRLQTFAYRSVEAFEADARQVCTNAMLYNKPKTPYYKLASRLQRRLEELMAEARRRYQQLPLGPAGTPLIPPSPLIFDFGELPFPSPVTPAGRLPSEQRSQTSSPVPPSPRTPRPRHLPNQSSTVPARRSQRLTPSSQLTANGTSSMVLGGSTPNRKRRRTSLSPDQSTKSPSRALRSRITAQSPTEPSRTSPPSLRSRRPKPVAPLSLSARTPTAKAPATLDLATPSPLVRKRRSGPSQRSSVPNGPLSPGAIIWAKLQGFPWFPAEIWNPTDSSVPDAVQQTPHKPSDKLVRFYDRDMSRRTFAWVGPDQAIQLGQDEAVDRSHLNSAKSRRATQKRQVFRAYDIAKQVLLQNGEL</sequence>
<dbReference type="PRINTS" id="PR00503">
    <property type="entry name" value="BROMODOMAIN"/>
</dbReference>
<dbReference type="PANTHER" id="PTHR13793:SF107">
    <property type="entry name" value="BROMODOMAIN-CONTAINING PROTEIN HOMOLOG"/>
    <property type="match status" value="1"/>
</dbReference>
<evidence type="ECO:0000256" key="10">
    <source>
        <dbReference type="PROSITE-ProRule" id="PRU00035"/>
    </source>
</evidence>
<keyword evidence="5 11" id="KW-0863">Zinc-finger</keyword>
<dbReference type="Pfam" id="PF13832">
    <property type="entry name" value="zf-HC5HC2H_2"/>
    <property type="match status" value="1"/>
</dbReference>
<accession>A0A9W8EAW8</accession>
<dbReference type="InterPro" id="IPR036427">
    <property type="entry name" value="Bromodomain-like_sf"/>
</dbReference>
<feature type="compositionally biased region" description="Polar residues" evidence="12">
    <location>
        <begin position="14"/>
        <end position="25"/>
    </location>
</feature>
<feature type="domain" description="PWWP" evidence="15">
    <location>
        <begin position="949"/>
        <end position="1017"/>
    </location>
</feature>